<comment type="caution">
    <text evidence="1">The sequence shown here is derived from an EMBL/GenBank/DDBJ whole genome shotgun (WGS) entry which is preliminary data.</text>
</comment>
<reference evidence="1 2" key="1">
    <citation type="submission" date="2021-06" db="EMBL/GenBank/DDBJ databases">
        <title>Caerostris darwini draft genome.</title>
        <authorList>
            <person name="Kono N."/>
            <person name="Arakawa K."/>
        </authorList>
    </citation>
    <scope>NUCLEOTIDE SEQUENCE [LARGE SCALE GENOMIC DNA]</scope>
</reference>
<sequence length="101" mass="11210">MHCRIKGREIIHLTLEKFRITAILNTDCITAIIQSLSPDDNELTIVKEAVWLFSHTTPSLPVAYRDVIRHIDKHSAVPQVIAAHIGQIPSEGVPTGSHGRL</sequence>
<gene>
    <name evidence="1" type="ORF">CDAR_405151</name>
</gene>
<dbReference type="Proteomes" id="UP001054837">
    <property type="component" value="Unassembled WGS sequence"/>
</dbReference>
<keyword evidence="2" id="KW-1185">Reference proteome</keyword>
<name>A0AAV4U777_9ARAC</name>
<dbReference type="EMBL" id="BPLQ01010781">
    <property type="protein sequence ID" value="GIY53490.1"/>
    <property type="molecule type" value="Genomic_DNA"/>
</dbReference>
<protein>
    <submittedName>
        <fullName evidence="1">Uncharacterized protein</fullName>
    </submittedName>
</protein>
<evidence type="ECO:0000313" key="1">
    <source>
        <dbReference type="EMBL" id="GIY53490.1"/>
    </source>
</evidence>
<evidence type="ECO:0000313" key="2">
    <source>
        <dbReference type="Proteomes" id="UP001054837"/>
    </source>
</evidence>
<proteinExistence type="predicted"/>
<dbReference type="AlphaFoldDB" id="A0AAV4U777"/>
<accession>A0AAV4U777</accession>
<organism evidence="1 2">
    <name type="scientific">Caerostris darwini</name>
    <dbReference type="NCBI Taxonomy" id="1538125"/>
    <lineage>
        <taxon>Eukaryota</taxon>
        <taxon>Metazoa</taxon>
        <taxon>Ecdysozoa</taxon>
        <taxon>Arthropoda</taxon>
        <taxon>Chelicerata</taxon>
        <taxon>Arachnida</taxon>
        <taxon>Araneae</taxon>
        <taxon>Araneomorphae</taxon>
        <taxon>Entelegynae</taxon>
        <taxon>Araneoidea</taxon>
        <taxon>Araneidae</taxon>
        <taxon>Caerostris</taxon>
    </lineage>
</organism>